<name>A0AAD9VCR9_ACRCE</name>
<comment type="caution">
    <text evidence="8">The sequence shown here is derived from an EMBL/GenBank/DDBJ whole genome shotgun (WGS) entry which is preliminary data.</text>
</comment>
<dbReference type="Proteomes" id="UP001249851">
    <property type="component" value="Unassembled WGS sequence"/>
</dbReference>
<feature type="transmembrane region" description="Helical" evidence="6">
    <location>
        <begin position="57"/>
        <end position="83"/>
    </location>
</feature>
<accession>A0AAD9VCR9</accession>
<organism evidence="8 9">
    <name type="scientific">Acropora cervicornis</name>
    <name type="common">Staghorn coral</name>
    <dbReference type="NCBI Taxonomy" id="6130"/>
    <lineage>
        <taxon>Eukaryota</taxon>
        <taxon>Metazoa</taxon>
        <taxon>Cnidaria</taxon>
        <taxon>Anthozoa</taxon>
        <taxon>Hexacorallia</taxon>
        <taxon>Scleractinia</taxon>
        <taxon>Astrocoeniina</taxon>
        <taxon>Acroporidae</taxon>
        <taxon>Acropora</taxon>
    </lineage>
</organism>
<keyword evidence="3 6" id="KW-0812">Transmembrane</keyword>
<feature type="transmembrane region" description="Helical" evidence="6">
    <location>
        <begin position="133"/>
        <end position="151"/>
    </location>
</feature>
<evidence type="ECO:0000313" key="8">
    <source>
        <dbReference type="EMBL" id="KAK2569180.1"/>
    </source>
</evidence>
<dbReference type="Gene3D" id="1.20.1070.10">
    <property type="entry name" value="Rhodopsin 7-helix transmembrane proteins"/>
    <property type="match status" value="1"/>
</dbReference>
<protein>
    <submittedName>
        <fullName evidence="8">Dopamine receptor 2</fullName>
    </submittedName>
</protein>
<gene>
    <name evidence="8" type="ORF">P5673_006077</name>
</gene>
<dbReference type="GO" id="GO:0005886">
    <property type="term" value="C:plasma membrane"/>
    <property type="evidence" value="ECO:0007669"/>
    <property type="project" value="UniProtKB-SubCell"/>
</dbReference>
<dbReference type="GO" id="GO:0004930">
    <property type="term" value="F:G protein-coupled receptor activity"/>
    <property type="evidence" value="ECO:0007669"/>
    <property type="project" value="InterPro"/>
</dbReference>
<feature type="transmembrane region" description="Helical" evidence="6">
    <location>
        <begin position="19"/>
        <end position="37"/>
    </location>
</feature>
<dbReference type="AlphaFoldDB" id="A0AAD9VCR9"/>
<keyword evidence="4 6" id="KW-1133">Transmembrane helix</keyword>
<keyword evidence="2" id="KW-1003">Cell membrane</keyword>
<evidence type="ECO:0000256" key="4">
    <source>
        <dbReference type="ARBA" id="ARBA00022989"/>
    </source>
</evidence>
<dbReference type="SUPFAM" id="SSF81321">
    <property type="entry name" value="Family A G protein-coupled receptor-like"/>
    <property type="match status" value="1"/>
</dbReference>
<sequence>MWVVLAIFIDLYKELKTPFHYFVANLAMCDSFVGIVIDPLSESYLYYEGVLRKFPAQLIFLHAPYLASCTASVLSLAALTVAMDRYWAITSPLSYRLKLNSKRAGFIVLLIWGFSISCSLACLSTSYLKYTFVFAHTAILATFLITLFTYLRIFRALMYAANSTVVGGRQWIR</sequence>
<evidence type="ECO:0000313" key="9">
    <source>
        <dbReference type="Proteomes" id="UP001249851"/>
    </source>
</evidence>
<comment type="subcellular location">
    <subcellularLocation>
        <location evidence="1">Cell membrane</location>
        <topology evidence="1">Multi-pass membrane protein</topology>
    </subcellularLocation>
</comment>
<dbReference type="PANTHER" id="PTHR22750">
    <property type="entry name" value="G-PROTEIN COUPLED RECEPTOR"/>
    <property type="match status" value="1"/>
</dbReference>
<dbReference type="Pfam" id="PF00001">
    <property type="entry name" value="7tm_1"/>
    <property type="match status" value="1"/>
</dbReference>
<evidence type="ECO:0000256" key="6">
    <source>
        <dbReference type="SAM" id="Phobius"/>
    </source>
</evidence>
<proteinExistence type="predicted"/>
<keyword evidence="8" id="KW-0675">Receptor</keyword>
<dbReference type="InterPro" id="IPR000276">
    <property type="entry name" value="GPCR_Rhodpsn"/>
</dbReference>
<feature type="transmembrane region" description="Helical" evidence="6">
    <location>
        <begin position="104"/>
        <end position="127"/>
    </location>
</feature>
<dbReference type="PROSITE" id="PS50262">
    <property type="entry name" value="G_PROTEIN_RECEP_F1_2"/>
    <property type="match status" value="1"/>
</dbReference>
<keyword evidence="9" id="KW-1185">Reference proteome</keyword>
<evidence type="ECO:0000256" key="1">
    <source>
        <dbReference type="ARBA" id="ARBA00004651"/>
    </source>
</evidence>
<feature type="domain" description="G-protein coupled receptors family 1 profile" evidence="7">
    <location>
        <begin position="1"/>
        <end position="120"/>
    </location>
</feature>
<dbReference type="PRINTS" id="PR00237">
    <property type="entry name" value="GPCRRHODOPSN"/>
</dbReference>
<reference evidence="8" key="2">
    <citation type="journal article" date="2023" name="Science">
        <title>Genomic signatures of disease resistance in endangered staghorn corals.</title>
        <authorList>
            <person name="Vollmer S.V."/>
            <person name="Selwyn J.D."/>
            <person name="Despard B.A."/>
            <person name="Roesel C.L."/>
        </authorList>
    </citation>
    <scope>NUCLEOTIDE SEQUENCE</scope>
    <source>
        <strain evidence="8">K2</strain>
    </source>
</reference>
<evidence type="ECO:0000259" key="7">
    <source>
        <dbReference type="PROSITE" id="PS50262"/>
    </source>
</evidence>
<evidence type="ECO:0000256" key="2">
    <source>
        <dbReference type="ARBA" id="ARBA00022475"/>
    </source>
</evidence>
<evidence type="ECO:0000256" key="3">
    <source>
        <dbReference type="ARBA" id="ARBA00022692"/>
    </source>
</evidence>
<keyword evidence="5 6" id="KW-0472">Membrane</keyword>
<reference evidence="8" key="1">
    <citation type="journal article" date="2023" name="G3 (Bethesda)">
        <title>Whole genome assembly and annotation of the endangered Caribbean coral Acropora cervicornis.</title>
        <authorList>
            <person name="Selwyn J.D."/>
            <person name="Vollmer S.V."/>
        </authorList>
    </citation>
    <scope>NUCLEOTIDE SEQUENCE</scope>
    <source>
        <strain evidence="8">K2</strain>
    </source>
</reference>
<evidence type="ECO:0000256" key="5">
    <source>
        <dbReference type="ARBA" id="ARBA00023136"/>
    </source>
</evidence>
<dbReference type="InterPro" id="IPR017452">
    <property type="entry name" value="GPCR_Rhodpsn_7TM"/>
</dbReference>
<dbReference type="EMBL" id="JARQWQ010000010">
    <property type="protein sequence ID" value="KAK2569180.1"/>
    <property type="molecule type" value="Genomic_DNA"/>
</dbReference>